<dbReference type="Proteomes" id="UP000029462">
    <property type="component" value="Unassembled WGS sequence"/>
</dbReference>
<dbReference type="EMBL" id="BBMZ01000037">
    <property type="protein sequence ID" value="GAL60371.1"/>
    <property type="molecule type" value="Genomic_DNA"/>
</dbReference>
<dbReference type="AlphaFoldDB" id="A0A090V6E1"/>
<name>A0A090V6E1_PSEVU</name>
<dbReference type="OrthoDB" id="9870470at2"/>
<comment type="caution">
    <text evidence="1">The sequence shown here is derived from an EMBL/GenBank/DDBJ whole genome shotgun (WGS) entry which is preliminary data.</text>
</comment>
<evidence type="ECO:0000313" key="1">
    <source>
        <dbReference type="EMBL" id="GAL60371.1"/>
    </source>
</evidence>
<dbReference type="RefSeq" id="WP_042395717.1">
    <property type="nucleotide sequence ID" value="NZ_BBMZ01000037.1"/>
</dbReference>
<organism evidence="1 2">
    <name type="scientific">Pseudescherichia vulneris NBRC 102420</name>
    <dbReference type="NCBI Taxonomy" id="1115515"/>
    <lineage>
        <taxon>Bacteria</taxon>
        <taxon>Pseudomonadati</taxon>
        <taxon>Pseudomonadota</taxon>
        <taxon>Gammaproteobacteria</taxon>
        <taxon>Enterobacterales</taxon>
        <taxon>Enterobacteriaceae</taxon>
        <taxon>Pseudescherichia</taxon>
    </lineage>
</organism>
<reference evidence="1 2" key="1">
    <citation type="submission" date="2014-09" db="EMBL/GenBank/DDBJ databases">
        <title>Whole genome shotgun sequence of Escherichia vulneris NBRC 102420.</title>
        <authorList>
            <person name="Yoshida Y."/>
            <person name="Hosoyama A."/>
            <person name="Tsuchikane K."/>
            <person name="Ohji S."/>
            <person name="Ichikawa N."/>
            <person name="Kimura A."/>
            <person name="Yamazoe A."/>
            <person name="Ezaki T."/>
            <person name="Fujita N."/>
        </authorList>
    </citation>
    <scope>NUCLEOTIDE SEQUENCE [LARGE SCALE GENOMIC DNA]</scope>
    <source>
        <strain evidence="1 2">NBRC 102420</strain>
    </source>
</reference>
<gene>
    <name evidence="1" type="ORF">EV102420_37_00100</name>
</gene>
<protein>
    <submittedName>
        <fullName evidence="1">Uncharacterized protein</fullName>
    </submittedName>
</protein>
<evidence type="ECO:0000313" key="2">
    <source>
        <dbReference type="Proteomes" id="UP000029462"/>
    </source>
</evidence>
<proteinExistence type="predicted"/>
<accession>A0A090V6E1</accession>
<sequence length="78" mass="9181">MKQPLDLNKVAVWQLTFRFSTVAVPDGQGIHFVRGLENEPTRQLYDRIFDEVDAELRTEYSDYRFEGCDIRPAIMKED</sequence>
<keyword evidence="2" id="KW-1185">Reference proteome</keyword>